<evidence type="ECO:0000313" key="4">
    <source>
        <dbReference type="Proteomes" id="UP001300763"/>
    </source>
</evidence>
<dbReference type="Gene3D" id="3.40.109.10">
    <property type="entry name" value="NADH Oxidase"/>
    <property type="match status" value="1"/>
</dbReference>
<evidence type="ECO:0000313" key="3">
    <source>
        <dbReference type="EMBL" id="MDD7967922.1"/>
    </source>
</evidence>
<gene>
    <name evidence="3" type="ORF">PGB27_21480</name>
</gene>
<dbReference type="RefSeq" id="WP_274202456.1">
    <property type="nucleotide sequence ID" value="NZ_JAQZAO010000010.1"/>
</dbReference>
<dbReference type="PANTHER" id="PTHR23026:SF123">
    <property type="entry name" value="NAD(P)H NITROREDUCTASE RV3131-RELATED"/>
    <property type="match status" value="1"/>
</dbReference>
<dbReference type="Pfam" id="PF00881">
    <property type="entry name" value="Nitroreductase"/>
    <property type="match status" value="1"/>
</dbReference>
<dbReference type="Proteomes" id="UP001300763">
    <property type="component" value="Unassembled WGS sequence"/>
</dbReference>
<sequence>METRRETGALSVAPEGGRSGTTTSPREAVLAALEDSLRAPSEHNTQPWRWTLLPDRLELAVDPHRRLPFTDERGEGALLACGAALHHLRLGLAARGWTPLVRLDREGPPQRRVAEVRWLAADTVPEDARRQAAAIERRRTDRRRYAADPVDPGVVDELVRAARAFDGGLHVVSGHARRSLVDAMRDAALLQLDRPGYAAELQRWTHRYAGGADGIPHGARLAEPHLYDDLVLRWFPGGGLHQPRGGTDHEDASTLLVLTADGADGADSADRHTASVVRAGEALSAVLLEATSHDLAATPITQVLEVDETRERVRRLVGGHPVVVLRVGRPVPDAPPPPRTPRRDLAAVLVDRGAEQDTR</sequence>
<name>A0ABT5T119_9PSEU</name>
<dbReference type="InterPro" id="IPR000415">
    <property type="entry name" value="Nitroreductase-like"/>
</dbReference>
<reference evidence="3 4" key="1">
    <citation type="submission" date="2023-02" db="EMBL/GenBank/DDBJ databases">
        <title>Genome sequencing required for Actinomycetospora new species description.</title>
        <authorList>
            <person name="Saimee Y."/>
            <person name="Duangmal K."/>
        </authorList>
    </citation>
    <scope>NUCLEOTIDE SEQUENCE [LARGE SCALE GENOMIC DNA]</scope>
    <source>
        <strain evidence="3 4">DW7H6</strain>
    </source>
</reference>
<evidence type="ECO:0000259" key="2">
    <source>
        <dbReference type="Pfam" id="PF00881"/>
    </source>
</evidence>
<feature type="domain" description="Nitroreductase" evidence="2">
    <location>
        <begin position="135"/>
        <end position="328"/>
    </location>
</feature>
<dbReference type="SUPFAM" id="SSF55469">
    <property type="entry name" value="FMN-dependent nitroreductase-like"/>
    <property type="match status" value="2"/>
</dbReference>
<dbReference type="PANTHER" id="PTHR23026">
    <property type="entry name" value="NADPH NITROREDUCTASE"/>
    <property type="match status" value="1"/>
</dbReference>
<feature type="region of interest" description="Disordered" evidence="1">
    <location>
        <begin position="1"/>
        <end position="25"/>
    </location>
</feature>
<dbReference type="InterPro" id="IPR050627">
    <property type="entry name" value="Nitroreductase/BluB"/>
</dbReference>
<dbReference type="NCBIfam" id="NF047509">
    <property type="entry name" value="Rv3131_FMN_oxido"/>
    <property type="match status" value="1"/>
</dbReference>
<proteinExistence type="predicted"/>
<accession>A0ABT5T119</accession>
<dbReference type="InterPro" id="IPR029479">
    <property type="entry name" value="Nitroreductase"/>
</dbReference>
<protein>
    <submittedName>
        <fullName evidence="3">Nitroreductase family protein</fullName>
    </submittedName>
</protein>
<keyword evidence="4" id="KW-1185">Reference proteome</keyword>
<organism evidence="3 4">
    <name type="scientific">Actinomycetospora lemnae</name>
    <dbReference type="NCBI Taxonomy" id="3019891"/>
    <lineage>
        <taxon>Bacteria</taxon>
        <taxon>Bacillati</taxon>
        <taxon>Actinomycetota</taxon>
        <taxon>Actinomycetes</taxon>
        <taxon>Pseudonocardiales</taxon>
        <taxon>Pseudonocardiaceae</taxon>
        <taxon>Actinomycetospora</taxon>
    </lineage>
</organism>
<dbReference type="EMBL" id="JAQZAO010000010">
    <property type="protein sequence ID" value="MDD7967922.1"/>
    <property type="molecule type" value="Genomic_DNA"/>
</dbReference>
<evidence type="ECO:0000256" key="1">
    <source>
        <dbReference type="SAM" id="MobiDB-lite"/>
    </source>
</evidence>
<comment type="caution">
    <text evidence="3">The sequence shown here is derived from an EMBL/GenBank/DDBJ whole genome shotgun (WGS) entry which is preliminary data.</text>
</comment>